<dbReference type="SUPFAM" id="SSF48452">
    <property type="entry name" value="TPR-like"/>
    <property type="match status" value="1"/>
</dbReference>
<dbReference type="Proteomes" id="UP000029868">
    <property type="component" value="Unassembled WGS sequence"/>
</dbReference>
<dbReference type="PATRIC" id="fig|28229.3.peg.2165"/>
<protein>
    <recommendedName>
        <fullName evidence="4">Tetratricopeptide repeat-containing protein</fullName>
    </recommendedName>
</protein>
<dbReference type="AlphaFoldDB" id="A0A099KVV3"/>
<sequence length="234" mass="26075">MKNIKNLYKIVKTTMIKSIILLTFVSGLSVNVYAETAVSSDFNQALIALQHQWTETNYAQDKNIKKAAFIALQEKSTELITAFPKQAEAWIWHGIIQSSYAGFKGGLGALSFVDDAKNALEKALTMNENALQGSAHTSLGILYLKVPGWPISFGDDDEAESHLTTALKMNPTGIDVNYFLAEFYIEKEEYKKAKLHLNTASSAPARPNRKDADKFRQLEVQTLLAQVNEELKDN</sequence>
<dbReference type="Gene3D" id="1.25.40.10">
    <property type="entry name" value="Tetratricopeptide repeat domain"/>
    <property type="match status" value="1"/>
</dbReference>
<evidence type="ECO:0000313" key="2">
    <source>
        <dbReference type="EMBL" id="KGJ93987.1"/>
    </source>
</evidence>
<name>A0A099KVV3_COLPS</name>
<organism evidence="2 3">
    <name type="scientific">Colwellia psychrerythraea</name>
    <name type="common">Vibrio psychroerythus</name>
    <dbReference type="NCBI Taxonomy" id="28229"/>
    <lineage>
        <taxon>Bacteria</taxon>
        <taxon>Pseudomonadati</taxon>
        <taxon>Pseudomonadota</taxon>
        <taxon>Gammaproteobacteria</taxon>
        <taxon>Alteromonadales</taxon>
        <taxon>Colwelliaceae</taxon>
        <taxon>Colwellia</taxon>
    </lineage>
</organism>
<dbReference type="Pfam" id="PF14559">
    <property type="entry name" value="TPR_19"/>
    <property type="match status" value="1"/>
</dbReference>
<dbReference type="EMBL" id="JQEC01000021">
    <property type="protein sequence ID" value="KGJ93987.1"/>
    <property type="molecule type" value="Genomic_DNA"/>
</dbReference>
<proteinExistence type="predicted"/>
<evidence type="ECO:0000256" key="1">
    <source>
        <dbReference type="SAM" id="SignalP"/>
    </source>
</evidence>
<dbReference type="InterPro" id="IPR011990">
    <property type="entry name" value="TPR-like_helical_dom_sf"/>
</dbReference>
<evidence type="ECO:0000313" key="3">
    <source>
        <dbReference type="Proteomes" id="UP000029868"/>
    </source>
</evidence>
<feature type="signal peptide" evidence="1">
    <location>
        <begin position="1"/>
        <end position="34"/>
    </location>
</feature>
<dbReference type="RefSeq" id="WP_231562029.1">
    <property type="nucleotide sequence ID" value="NZ_JQEC01000021.1"/>
</dbReference>
<reference evidence="2 3" key="1">
    <citation type="submission" date="2014-08" db="EMBL/GenBank/DDBJ databases">
        <title>Genomic and Phenotypic Diversity of Colwellia psychrerythraea strains from Disparate Marine Basins.</title>
        <authorList>
            <person name="Techtmann S.M."/>
            <person name="Stelling S.C."/>
            <person name="Utturkar S.M."/>
            <person name="Alshibli N."/>
            <person name="Harris A."/>
            <person name="Brown S.D."/>
            <person name="Hazen T.C."/>
        </authorList>
    </citation>
    <scope>NUCLEOTIDE SEQUENCE [LARGE SCALE GENOMIC DNA]</scope>
    <source>
        <strain evidence="2 3">GAB14E</strain>
    </source>
</reference>
<evidence type="ECO:0008006" key="4">
    <source>
        <dbReference type="Google" id="ProtNLM"/>
    </source>
</evidence>
<gene>
    <name evidence="2" type="ORF">GAB14E_2542</name>
</gene>
<feature type="chain" id="PRO_5001949406" description="Tetratricopeptide repeat-containing protein" evidence="1">
    <location>
        <begin position="35"/>
        <end position="234"/>
    </location>
</feature>
<accession>A0A099KVV3</accession>
<comment type="caution">
    <text evidence="2">The sequence shown here is derived from an EMBL/GenBank/DDBJ whole genome shotgun (WGS) entry which is preliminary data.</text>
</comment>
<keyword evidence="1" id="KW-0732">Signal</keyword>